<evidence type="ECO:0000313" key="15">
    <source>
        <dbReference type="EMBL" id="KAA6118926.1"/>
    </source>
</evidence>
<dbReference type="Gene3D" id="6.10.340.10">
    <property type="match status" value="1"/>
</dbReference>
<dbReference type="InterPro" id="IPR036890">
    <property type="entry name" value="HATPase_C_sf"/>
</dbReference>
<dbReference type="Proteomes" id="UP000324324">
    <property type="component" value="Unassembled WGS sequence"/>
</dbReference>
<evidence type="ECO:0000259" key="13">
    <source>
        <dbReference type="PROSITE" id="PS50109"/>
    </source>
</evidence>
<dbReference type="SUPFAM" id="SSF103190">
    <property type="entry name" value="Sensory domain-like"/>
    <property type="match status" value="1"/>
</dbReference>
<protein>
    <recommendedName>
        <fullName evidence="3">histidine kinase</fullName>
        <ecNumber evidence="3">2.7.13.3</ecNumber>
    </recommendedName>
</protein>
<accession>A0A5M8AA31</accession>
<keyword evidence="11 12" id="KW-0472">Membrane</keyword>
<dbReference type="GO" id="GO:0005886">
    <property type="term" value="C:plasma membrane"/>
    <property type="evidence" value="ECO:0007669"/>
    <property type="project" value="UniProtKB-SubCell"/>
</dbReference>
<keyword evidence="8 15" id="KW-0418">Kinase</keyword>
<evidence type="ECO:0000256" key="5">
    <source>
        <dbReference type="ARBA" id="ARBA00022553"/>
    </source>
</evidence>
<dbReference type="InterPro" id="IPR029151">
    <property type="entry name" value="Sensor-like_sf"/>
</dbReference>
<keyword evidence="6 15" id="KW-0808">Transferase</keyword>
<reference evidence="15 16" key="1">
    <citation type="submission" date="2019-09" db="EMBL/GenBank/DDBJ databases">
        <title>Isolation of a novel species in the genus Cupriavidus from patients with sepsis using whole genome sequencing.</title>
        <authorList>
            <person name="Kweon O.J."/>
            <person name="Lee M.-K."/>
        </authorList>
    </citation>
    <scope>NUCLEOTIDE SEQUENCE [LARGE SCALE GENOMIC DNA]</scope>
    <source>
        <strain evidence="15 16">MKL-01</strain>
    </source>
</reference>
<evidence type="ECO:0000256" key="8">
    <source>
        <dbReference type="ARBA" id="ARBA00022777"/>
    </source>
</evidence>
<dbReference type="NCBIfam" id="NF008312">
    <property type="entry name" value="PRK11100.1"/>
    <property type="match status" value="1"/>
</dbReference>
<organism evidence="15 16">
    <name type="scientific">Cupriavidus cauae</name>
    <dbReference type="NCBI Taxonomy" id="2608999"/>
    <lineage>
        <taxon>Bacteria</taxon>
        <taxon>Pseudomonadati</taxon>
        <taxon>Pseudomonadota</taxon>
        <taxon>Betaproteobacteria</taxon>
        <taxon>Burkholderiales</taxon>
        <taxon>Burkholderiaceae</taxon>
        <taxon>Cupriavidus</taxon>
    </lineage>
</organism>
<dbReference type="InterPro" id="IPR003594">
    <property type="entry name" value="HATPase_dom"/>
</dbReference>
<proteinExistence type="predicted"/>
<dbReference type="Pfam" id="PF02518">
    <property type="entry name" value="HATPase_c"/>
    <property type="match status" value="1"/>
</dbReference>
<dbReference type="SMART" id="SM00304">
    <property type="entry name" value="HAMP"/>
    <property type="match status" value="1"/>
</dbReference>
<evidence type="ECO:0000256" key="6">
    <source>
        <dbReference type="ARBA" id="ARBA00022679"/>
    </source>
</evidence>
<evidence type="ECO:0000256" key="11">
    <source>
        <dbReference type="ARBA" id="ARBA00023136"/>
    </source>
</evidence>
<dbReference type="PRINTS" id="PR00344">
    <property type="entry name" value="BCTRLSENSOR"/>
</dbReference>
<dbReference type="EC" id="2.7.13.3" evidence="3"/>
<dbReference type="SMART" id="SM00387">
    <property type="entry name" value="HATPase_c"/>
    <property type="match status" value="1"/>
</dbReference>
<dbReference type="InterPro" id="IPR036097">
    <property type="entry name" value="HisK_dim/P_sf"/>
</dbReference>
<keyword evidence="16" id="KW-1185">Reference proteome</keyword>
<gene>
    <name evidence="15" type="primary">creC</name>
    <name evidence="15" type="ORF">F1599_19630</name>
</gene>
<evidence type="ECO:0000256" key="9">
    <source>
        <dbReference type="ARBA" id="ARBA00022989"/>
    </source>
</evidence>
<keyword evidence="4" id="KW-1003">Cell membrane</keyword>
<evidence type="ECO:0000313" key="16">
    <source>
        <dbReference type="Proteomes" id="UP000324324"/>
    </source>
</evidence>
<dbReference type="GO" id="GO:0000155">
    <property type="term" value="F:phosphorelay sensor kinase activity"/>
    <property type="evidence" value="ECO:0007669"/>
    <property type="project" value="InterPro"/>
</dbReference>
<feature type="domain" description="Histidine kinase" evidence="13">
    <location>
        <begin position="262"/>
        <end position="492"/>
    </location>
</feature>
<dbReference type="InterPro" id="IPR003660">
    <property type="entry name" value="HAMP_dom"/>
</dbReference>
<feature type="domain" description="HAMP" evidence="14">
    <location>
        <begin position="204"/>
        <end position="255"/>
    </location>
</feature>
<evidence type="ECO:0000256" key="10">
    <source>
        <dbReference type="ARBA" id="ARBA00023012"/>
    </source>
</evidence>
<name>A0A5M8AA31_9BURK</name>
<dbReference type="AlphaFoldDB" id="A0A5M8AA31"/>
<evidence type="ECO:0000256" key="2">
    <source>
        <dbReference type="ARBA" id="ARBA00004651"/>
    </source>
</evidence>
<evidence type="ECO:0000256" key="7">
    <source>
        <dbReference type="ARBA" id="ARBA00022692"/>
    </source>
</evidence>
<dbReference type="Gene3D" id="3.30.450.20">
    <property type="entry name" value="PAS domain"/>
    <property type="match status" value="1"/>
</dbReference>
<dbReference type="Gene3D" id="1.10.287.130">
    <property type="match status" value="1"/>
</dbReference>
<evidence type="ECO:0000256" key="12">
    <source>
        <dbReference type="SAM" id="Phobius"/>
    </source>
</evidence>
<dbReference type="EMBL" id="VWRN01000053">
    <property type="protein sequence ID" value="KAA6118926.1"/>
    <property type="molecule type" value="Genomic_DNA"/>
</dbReference>
<evidence type="ECO:0000256" key="1">
    <source>
        <dbReference type="ARBA" id="ARBA00000085"/>
    </source>
</evidence>
<dbReference type="SMART" id="SM00388">
    <property type="entry name" value="HisKA"/>
    <property type="match status" value="1"/>
</dbReference>
<feature type="transmembrane region" description="Helical" evidence="12">
    <location>
        <begin position="7"/>
        <end position="27"/>
    </location>
</feature>
<comment type="subcellular location">
    <subcellularLocation>
        <location evidence="2">Cell membrane</location>
        <topology evidence="2">Multi-pass membrane protein</topology>
    </subcellularLocation>
</comment>
<evidence type="ECO:0000256" key="3">
    <source>
        <dbReference type="ARBA" id="ARBA00012438"/>
    </source>
</evidence>
<dbReference type="RefSeq" id="WP_150084187.1">
    <property type="nucleotide sequence ID" value="NZ_VWRN01000053.1"/>
</dbReference>
<dbReference type="Pfam" id="PF00672">
    <property type="entry name" value="HAMP"/>
    <property type="match status" value="1"/>
</dbReference>
<keyword evidence="7 12" id="KW-0812">Transmembrane</keyword>
<keyword evidence="10" id="KW-0902">Two-component regulatory system</keyword>
<dbReference type="PANTHER" id="PTHR45436">
    <property type="entry name" value="SENSOR HISTIDINE KINASE YKOH"/>
    <property type="match status" value="1"/>
</dbReference>
<feature type="transmembrane region" description="Helical" evidence="12">
    <location>
        <begin position="184"/>
        <end position="207"/>
    </location>
</feature>
<evidence type="ECO:0000256" key="4">
    <source>
        <dbReference type="ARBA" id="ARBA00022475"/>
    </source>
</evidence>
<dbReference type="InterPro" id="IPR004358">
    <property type="entry name" value="Sig_transdc_His_kin-like_C"/>
</dbReference>
<dbReference type="PANTHER" id="PTHR45436:SF10">
    <property type="entry name" value="HISTIDINE KINASE"/>
    <property type="match status" value="1"/>
</dbReference>
<sequence length="493" mass="53488">MRIGLRIFLGFFLIVGLAAWLTLRVFVQEVKPGVRQAMEDTLIDTAHALAALAVDDMREGRIADGAFARQLTGLRDAPLDAELWGLRKREIGYRVYVTDTDGIVRFDSAGTAVGQDYSRWNDVYLTLRGKYGARSTRSDPDDDGSTVMYVAAPIRDGERLLGVLTVAKPNAVMAPVIARSQHRILLHGLLLMGVAAAIGLACTLWLANGLRRLRRYARAVAAGERAAMPLSGAGELAELGRAMETMRLRLEDKQYVEHYIHTLTHEMKSPLAAIRGAAELLREDMPAADRARFVGNIDNQARRLAEMVAKLLALAEVEQRQQLEAPRPVALAPLLAELAAELEPRARQRGVVLSPHVEADAGSAEVLGDPFLLRQALANLVENAVDFAPAGSTVALGLRRERGGHGDHGGHGQHGDVLAVTVADNGPGIPDYALPRVFERFYSLPRPGGRDKGTGLGLCFAREVALLHRGELTLGNRPEGGAQARLRLPAMPR</sequence>
<dbReference type="Gene3D" id="3.30.565.10">
    <property type="entry name" value="Histidine kinase-like ATPase, C-terminal domain"/>
    <property type="match status" value="1"/>
</dbReference>
<dbReference type="InterPro" id="IPR005467">
    <property type="entry name" value="His_kinase_dom"/>
</dbReference>
<dbReference type="PROSITE" id="PS50885">
    <property type="entry name" value="HAMP"/>
    <property type="match status" value="1"/>
</dbReference>
<keyword evidence="9 12" id="KW-1133">Transmembrane helix</keyword>
<comment type="catalytic activity">
    <reaction evidence="1">
        <text>ATP + protein L-histidine = ADP + protein N-phospho-L-histidine.</text>
        <dbReference type="EC" id="2.7.13.3"/>
    </reaction>
</comment>
<dbReference type="InterPro" id="IPR050428">
    <property type="entry name" value="TCS_sensor_his_kinase"/>
</dbReference>
<dbReference type="CDD" id="cd00082">
    <property type="entry name" value="HisKA"/>
    <property type="match status" value="1"/>
</dbReference>
<dbReference type="SUPFAM" id="SSF55874">
    <property type="entry name" value="ATPase domain of HSP90 chaperone/DNA topoisomerase II/histidine kinase"/>
    <property type="match status" value="1"/>
</dbReference>
<dbReference type="PROSITE" id="PS50109">
    <property type="entry name" value="HIS_KIN"/>
    <property type="match status" value="1"/>
</dbReference>
<dbReference type="Pfam" id="PF00512">
    <property type="entry name" value="HisKA"/>
    <property type="match status" value="1"/>
</dbReference>
<dbReference type="SUPFAM" id="SSF47384">
    <property type="entry name" value="Homodimeric domain of signal transducing histidine kinase"/>
    <property type="match status" value="1"/>
</dbReference>
<dbReference type="InterPro" id="IPR003661">
    <property type="entry name" value="HisK_dim/P_dom"/>
</dbReference>
<evidence type="ECO:0000259" key="14">
    <source>
        <dbReference type="PROSITE" id="PS50885"/>
    </source>
</evidence>
<keyword evidence="5" id="KW-0597">Phosphoprotein</keyword>
<comment type="caution">
    <text evidence="15">The sequence shown here is derived from an EMBL/GenBank/DDBJ whole genome shotgun (WGS) entry which is preliminary data.</text>
</comment>